<protein>
    <submittedName>
        <fullName evidence="2">Uncharacterized protein</fullName>
    </submittedName>
</protein>
<evidence type="ECO:0000313" key="3">
    <source>
        <dbReference type="Proteomes" id="UP000826300"/>
    </source>
</evidence>
<reference evidence="2" key="1">
    <citation type="submission" date="2021-02" db="EMBL/GenBank/DDBJ databases">
        <title>Rhodobacter shimadae sp. nov., an aerobic anoxygenic phototrophic bacterium isolated from a hot spring.</title>
        <authorList>
            <person name="Muramatsu S."/>
            <person name="Haruta S."/>
            <person name="Hirose S."/>
            <person name="Hanada S."/>
        </authorList>
    </citation>
    <scope>NUCLEOTIDE SEQUENCE</scope>
    <source>
        <strain evidence="2">N10</strain>
    </source>
</reference>
<dbReference type="RefSeq" id="WP_220660678.1">
    <property type="nucleotide sequence ID" value="NZ_CP069370.1"/>
</dbReference>
<dbReference type="EMBL" id="CP069370">
    <property type="protein sequence ID" value="QYZ68455.1"/>
    <property type="molecule type" value="Genomic_DNA"/>
</dbReference>
<feature type="signal peptide" evidence="1">
    <location>
        <begin position="1"/>
        <end position="18"/>
    </location>
</feature>
<dbReference type="AlphaFoldDB" id="A0A8G1EAB8"/>
<accession>A0A8G1EAB8</accession>
<keyword evidence="3" id="KW-1185">Reference proteome</keyword>
<gene>
    <name evidence="2" type="ORF">JO391_11720</name>
</gene>
<proteinExistence type="predicted"/>
<sequence length="243" mass="25698">MLRLLVLAALVAPATAFASPDLTYQCGGELGFTVRIETETGVAVFSGPFEAELTFEQDHWFNEAREVQFWDEEEPPQLFLGSEQFDCGFAPGGAGYAQPAPEATEATPAPVAKPYASVKGWEVSALFDGATFVSCGGASQQAAGLLKVDQAPWGWEITVPASRTEGFEGGLVTIDGKPVDSQFGFTPESTAIAGISEGQLDALFNGTSLTTRINGEPETTWSLAGSGAMVGKVEECFQRQGVR</sequence>
<feature type="chain" id="PRO_5034151268" evidence="1">
    <location>
        <begin position="19"/>
        <end position="243"/>
    </location>
</feature>
<name>A0A8G1EAB8_9RHOB</name>
<organism evidence="2 3">
    <name type="scientific">Neotabrizicola shimadae</name>
    <dbReference type="NCBI Taxonomy" id="2807096"/>
    <lineage>
        <taxon>Bacteria</taxon>
        <taxon>Pseudomonadati</taxon>
        <taxon>Pseudomonadota</taxon>
        <taxon>Alphaproteobacteria</taxon>
        <taxon>Rhodobacterales</taxon>
        <taxon>Paracoccaceae</taxon>
        <taxon>Neotabrizicola</taxon>
    </lineage>
</organism>
<keyword evidence="1" id="KW-0732">Signal</keyword>
<evidence type="ECO:0000313" key="2">
    <source>
        <dbReference type="EMBL" id="QYZ68455.1"/>
    </source>
</evidence>
<dbReference type="Proteomes" id="UP000826300">
    <property type="component" value="Chromosome"/>
</dbReference>
<evidence type="ECO:0000256" key="1">
    <source>
        <dbReference type="SAM" id="SignalP"/>
    </source>
</evidence>
<dbReference type="KEGG" id="nsm:JO391_11720"/>